<keyword evidence="24" id="KW-1185">Reference proteome</keyword>
<evidence type="ECO:0000256" key="1">
    <source>
        <dbReference type="ARBA" id="ARBA00001946"/>
    </source>
</evidence>
<comment type="catalytic activity">
    <reaction evidence="8">
        <text>2-oxo-dATP + H2O = 2-oxo-dAMP + diphosphate + H(+)</text>
        <dbReference type="Rhea" id="RHEA:31583"/>
        <dbReference type="ChEBI" id="CHEBI:15377"/>
        <dbReference type="ChEBI" id="CHEBI:15378"/>
        <dbReference type="ChEBI" id="CHEBI:33019"/>
        <dbReference type="ChEBI" id="CHEBI:63212"/>
        <dbReference type="ChEBI" id="CHEBI:77897"/>
        <dbReference type="EC" id="3.6.1.56"/>
    </reaction>
    <physiologicalReaction direction="left-to-right" evidence="8">
        <dbReference type="Rhea" id="RHEA:31584"/>
    </physiologicalReaction>
</comment>
<comment type="catalytic activity">
    <reaction evidence="20">
        <text>N(6)-methyl-dATP + H2O = N(6)-methyl-dAMP + diphosphate + H(+)</text>
        <dbReference type="Rhea" id="RHEA:67604"/>
        <dbReference type="ChEBI" id="CHEBI:15377"/>
        <dbReference type="ChEBI" id="CHEBI:15378"/>
        <dbReference type="ChEBI" id="CHEBI:33019"/>
        <dbReference type="ChEBI" id="CHEBI:169976"/>
        <dbReference type="ChEBI" id="CHEBI:172872"/>
    </reaction>
    <physiologicalReaction direction="left-to-right" evidence="20">
        <dbReference type="Rhea" id="RHEA:67605"/>
    </physiologicalReaction>
</comment>
<keyword evidence="5" id="KW-0378">Hydrolase</keyword>
<comment type="subunit">
    <text evidence="3">Monomer.</text>
</comment>
<dbReference type="GO" id="GO:0008413">
    <property type="term" value="F:8-oxo-7,8-dihydroguanosine triphosphate pyrophosphatase activity"/>
    <property type="evidence" value="ECO:0007669"/>
    <property type="project" value="InterPro"/>
</dbReference>
<evidence type="ECO:0000313" key="23">
    <source>
        <dbReference type="EMBL" id="TFY73245.1"/>
    </source>
</evidence>
<organism evidence="23 24">
    <name type="scientific">Hericium alpestre</name>
    <dbReference type="NCBI Taxonomy" id="135208"/>
    <lineage>
        <taxon>Eukaryota</taxon>
        <taxon>Fungi</taxon>
        <taxon>Dikarya</taxon>
        <taxon>Basidiomycota</taxon>
        <taxon>Agaricomycotina</taxon>
        <taxon>Agaricomycetes</taxon>
        <taxon>Russulales</taxon>
        <taxon>Hericiaceae</taxon>
        <taxon>Hericium</taxon>
    </lineage>
</organism>
<evidence type="ECO:0000256" key="5">
    <source>
        <dbReference type="ARBA" id="ARBA00022801"/>
    </source>
</evidence>
<comment type="function">
    <text evidence="21">Oxidized purine nucleoside triphosphate hydrolase which is a prominent sanitizer of the oxidized nucleotide pool. Catalyzes the hydrolysis of 2-oxo-dATP (2-hydroxy-dATP) into 2-oxo-dAMP. Also has a significant hydrolase activity toward 2-oxo-ATP, 8-oxo-dGTP and 8-oxo-dATP. Through the hydrolysis of oxidized purine nucleoside triphosphates, prevents their incorporation into DNA and the subsequent transversions A:T to C:G and G:C to T:A. Also catalyzes the hydrolysis of methylated purine nucleoside triphosphate preventing their integration into DNA. Through this antimutagenic activity protects cells from oxidative stress.</text>
</comment>
<evidence type="ECO:0000256" key="2">
    <source>
        <dbReference type="ARBA" id="ARBA00005582"/>
    </source>
</evidence>
<dbReference type="EMBL" id="SFCI01003109">
    <property type="protein sequence ID" value="TFY73245.1"/>
    <property type="molecule type" value="Genomic_DNA"/>
</dbReference>
<dbReference type="Proteomes" id="UP000298061">
    <property type="component" value="Unassembled WGS sequence"/>
</dbReference>
<comment type="similarity">
    <text evidence="2">Belongs to the Nudix hydrolase family.</text>
</comment>
<evidence type="ECO:0000256" key="18">
    <source>
        <dbReference type="ARBA" id="ARBA00048002"/>
    </source>
</evidence>
<evidence type="ECO:0000256" key="3">
    <source>
        <dbReference type="ARBA" id="ARBA00011245"/>
    </source>
</evidence>
<dbReference type="AlphaFoldDB" id="A0A4Y9ZEP7"/>
<dbReference type="Pfam" id="PF00293">
    <property type="entry name" value="NUDIX"/>
    <property type="match status" value="1"/>
</dbReference>
<dbReference type="PANTHER" id="PTHR43758">
    <property type="entry name" value="7,8-DIHYDRO-8-OXOGUANINE TRIPHOSPHATASE"/>
    <property type="match status" value="1"/>
</dbReference>
<comment type="cofactor">
    <cofactor evidence="1">
        <name>Mg(2+)</name>
        <dbReference type="ChEBI" id="CHEBI:18420"/>
    </cofactor>
</comment>
<keyword evidence="4" id="KW-0479">Metal-binding</keyword>
<evidence type="ECO:0000313" key="24">
    <source>
        <dbReference type="Proteomes" id="UP000298061"/>
    </source>
</evidence>
<keyword evidence="6" id="KW-0460">Magnesium</keyword>
<evidence type="ECO:0000256" key="6">
    <source>
        <dbReference type="ARBA" id="ARBA00022842"/>
    </source>
</evidence>
<evidence type="ECO:0000256" key="20">
    <source>
        <dbReference type="ARBA" id="ARBA00049032"/>
    </source>
</evidence>
<dbReference type="InterPro" id="IPR003563">
    <property type="entry name" value="8ODP"/>
</dbReference>
<evidence type="ECO:0000256" key="21">
    <source>
        <dbReference type="ARBA" id="ARBA00053094"/>
    </source>
</evidence>
<dbReference type="InterPro" id="IPR015797">
    <property type="entry name" value="NUDIX_hydrolase-like_dom_sf"/>
</dbReference>
<gene>
    <name evidence="23" type="ORF">EWM64_g10767</name>
</gene>
<proteinExistence type="inferred from homology"/>
<evidence type="ECO:0000256" key="13">
    <source>
        <dbReference type="ARBA" id="ARBA00029673"/>
    </source>
</evidence>
<evidence type="ECO:0000256" key="11">
    <source>
        <dbReference type="ARBA" id="ARBA00026103"/>
    </source>
</evidence>
<evidence type="ECO:0000256" key="17">
    <source>
        <dbReference type="ARBA" id="ARBA00032071"/>
    </source>
</evidence>
<dbReference type="PANTHER" id="PTHR43758:SF2">
    <property type="entry name" value="OXIDIZED PURINE NUCLEOSIDE TRIPHOSPHATE HYDROLASE"/>
    <property type="match status" value="1"/>
</dbReference>
<dbReference type="GO" id="GO:0008828">
    <property type="term" value="F:dATP diphosphatase activity"/>
    <property type="evidence" value="ECO:0007669"/>
    <property type="project" value="UniProtKB-EC"/>
</dbReference>
<comment type="catalytic activity">
    <reaction evidence="19">
        <text>O(6)-methyl-dGTP + H2O = O(6)-methyl-dGMP + diphosphate + H(+)</text>
        <dbReference type="Rhea" id="RHEA:67600"/>
        <dbReference type="ChEBI" id="CHEBI:15377"/>
        <dbReference type="ChEBI" id="CHEBI:15378"/>
        <dbReference type="ChEBI" id="CHEBI:33019"/>
        <dbReference type="ChEBI" id="CHEBI:169974"/>
        <dbReference type="ChEBI" id="CHEBI:169975"/>
    </reaction>
    <physiologicalReaction direction="left-to-right" evidence="19">
        <dbReference type="Rhea" id="RHEA:67601"/>
    </physiologicalReaction>
</comment>
<dbReference type="OrthoDB" id="447842at2759"/>
<dbReference type="GO" id="GO:0005737">
    <property type="term" value="C:cytoplasm"/>
    <property type="evidence" value="ECO:0007669"/>
    <property type="project" value="TreeGrafter"/>
</dbReference>
<dbReference type="Gene3D" id="3.90.79.10">
    <property type="entry name" value="Nucleoside Triphosphate Pyrophosphohydrolase"/>
    <property type="match status" value="2"/>
</dbReference>
<reference evidence="23 24" key="1">
    <citation type="submission" date="2019-02" db="EMBL/GenBank/DDBJ databases">
        <title>Genome sequencing of the rare red list fungi Hericium alpestre (H. flagellum).</title>
        <authorList>
            <person name="Buettner E."/>
            <person name="Kellner H."/>
        </authorList>
    </citation>
    <scope>NUCLEOTIDE SEQUENCE [LARGE SCALE GENOMIC DNA]</scope>
    <source>
        <strain evidence="23 24">DSM 108284</strain>
    </source>
</reference>
<evidence type="ECO:0000256" key="15">
    <source>
        <dbReference type="ARBA" id="ARBA00030682"/>
    </source>
</evidence>
<evidence type="ECO:0000256" key="8">
    <source>
        <dbReference type="ARBA" id="ARBA00024459"/>
    </source>
</evidence>
<dbReference type="CDD" id="cd03427">
    <property type="entry name" value="NUDIX_MTH1_Nudt1"/>
    <property type="match status" value="1"/>
</dbReference>
<comment type="catalytic activity">
    <reaction evidence="18">
        <text>N(6)-methyl-ATP + H2O = N(6)-methyl-AMP + diphosphate + H(+)</text>
        <dbReference type="Rhea" id="RHEA:67608"/>
        <dbReference type="ChEBI" id="CHEBI:15377"/>
        <dbReference type="ChEBI" id="CHEBI:15378"/>
        <dbReference type="ChEBI" id="CHEBI:33019"/>
        <dbReference type="ChEBI" id="CHEBI:144842"/>
        <dbReference type="ChEBI" id="CHEBI:172873"/>
    </reaction>
    <physiologicalReaction direction="left-to-right" evidence="18">
        <dbReference type="Rhea" id="RHEA:67609"/>
    </physiologicalReaction>
</comment>
<evidence type="ECO:0000259" key="22">
    <source>
        <dbReference type="Pfam" id="PF00293"/>
    </source>
</evidence>
<name>A0A4Y9ZEP7_9AGAM</name>
<dbReference type="GO" id="GO:0046872">
    <property type="term" value="F:metal ion binding"/>
    <property type="evidence" value="ECO:0007669"/>
    <property type="project" value="UniProtKB-KW"/>
</dbReference>
<evidence type="ECO:0000256" key="7">
    <source>
        <dbReference type="ARBA" id="ARBA00024448"/>
    </source>
</evidence>
<comment type="catalytic activity">
    <reaction evidence="10">
        <text>2-oxo-ATP + H2O = 2-oxo-AMP + diphosphate + H(+)</text>
        <dbReference type="Rhea" id="RHEA:67392"/>
        <dbReference type="ChEBI" id="CHEBI:15377"/>
        <dbReference type="ChEBI" id="CHEBI:15378"/>
        <dbReference type="ChEBI" id="CHEBI:33019"/>
        <dbReference type="ChEBI" id="CHEBI:71395"/>
        <dbReference type="ChEBI" id="CHEBI:172878"/>
    </reaction>
    <physiologicalReaction direction="left-to-right" evidence="10">
        <dbReference type="Rhea" id="RHEA:67393"/>
    </physiologicalReaction>
</comment>
<dbReference type="SUPFAM" id="SSF55811">
    <property type="entry name" value="Nudix"/>
    <property type="match status" value="1"/>
</dbReference>
<sequence length="230" mass="25880">MSSTILPPGLQGDLQEVISGGSTDWLDYQFVKFYTNAYIFQDDKLLLGYKKRGFGVGKYNGFGGKVDPGETPDQAAVRELKASVSNRYINKRLKRTQEEAGIDAPLQHCGTFLFVMKPGPEWAFQIELYRADTYSGTLEETDEMRPQWFSVSPPSLDSAVAEVASKAEELSEAPALSSIPFASMWEGDYLWFPFLLSNQHFTGRVDFEEVDGVPRLARWWFGVPPRNPTD</sequence>
<evidence type="ECO:0000256" key="12">
    <source>
        <dbReference type="ARBA" id="ARBA00026218"/>
    </source>
</evidence>
<comment type="catalytic activity">
    <reaction evidence="7">
        <text>8-oxo-dATP + H2O = 8-oxo-dAMP + diphosphate + H(+)</text>
        <dbReference type="Rhea" id="RHEA:65396"/>
        <dbReference type="ChEBI" id="CHEBI:15377"/>
        <dbReference type="ChEBI" id="CHEBI:15378"/>
        <dbReference type="ChEBI" id="CHEBI:33019"/>
        <dbReference type="ChEBI" id="CHEBI:71361"/>
        <dbReference type="ChEBI" id="CHEBI:172871"/>
    </reaction>
    <physiologicalReaction direction="left-to-right" evidence="7">
        <dbReference type="Rhea" id="RHEA:65397"/>
    </physiologicalReaction>
</comment>
<dbReference type="STRING" id="135208.A0A4Y9ZEP7"/>
<accession>A0A4Y9ZEP7</accession>
<evidence type="ECO:0000256" key="19">
    <source>
        <dbReference type="ARBA" id="ARBA00048894"/>
    </source>
</evidence>
<evidence type="ECO:0000256" key="9">
    <source>
        <dbReference type="ARBA" id="ARBA00024486"/>
    </source>
</evidence>
<evidence type="ECO:0000256" key="16">
    <source>
        <dbReference type="ARBA" id="ARBA00031927"/>
    </source>
</evidence>
<dbReference type="GO" id="GO:0042262">
    <property type="term" value="P:DNA protection"/>
    <property type="evidence" value="ECO:0007669"/>
    <property type="project" value="InterPro"/>
</dbReference>
<protein>
    <recommendedName>
        <fullName evidence="12">Oxidized purine nucleoside triphosphate hydrolase</fullName>
        <ecNumber evidence="11">3.6.1.56</ecNumber>
    </recommendedName>
    <alternativeName>
        <fullName evidence="16">2-hydroxy-dATP diphosphatase</fullName>
    </alternativeName>
    <alternativeName>
        <fullName evidence="15">7,8-dihydro-8-oxoguanine triphosphatase</fullName>
    </alternativeName>
    <alternativeName>
        <fullName evidence="14">8-oxo-dGTPase</fullName>
    </alternativeName>
    <alternativeName>
        <fullName evidence="17">Methylated purine nucleoside triphosphate hydrolase</fullName>
    </alternativeName>
    <alternativeName>
        <fullName evidence="13">Nucleoside diphosphate-linked moiety X motif 1</fullName>
    </alternativeName>
</protein>
<comment type="caution">
    <text evidence="23">The sequence shown here is derived from an EMBL/GenBank/DDBJ whole genome shotgun (WGS) entry which is preliminary data.</text>
</comment>
<evidence type="ECO:0000256" key="4">
    <source>
        <dbReference type="ARBA" id="ARBA00022723"/>
    </source>
</evidence>
<comment type="catalytic activity">
    <reaction evidence="9">
        <text>8-oxo-dGTP + H2O = 8-oxo-dGMP + diphosphate + H(+)</text>
        <dbReference type="Rhea" id="RHEA:31575"/>
        <dbReference type="ChEBI" id="CHEBI:15377"/>
        <dbReference type="ChEBI" id="CHEBI:15378"/>
        <dbReference type="ChEBI" id="CHEBI:33019"/>
        <dbReference type="ChEBI" id="CHEBI:63224"/>
        <dbReference type="ChEBI" id="CHEBI:77896"/>
    </reaction>
    <physiologicalReaction direction="left-to-right" evidence="9">
        <dbReference type="Rhea" id="RHEA:31576"/>
    </physiologicalReaction>
</comment>
<evidence type="ECO:0000256" key="10">
    <source>
        <dbReference type="ARBA" id="ARBA00024596"/>
    </source>
</evidence>
<feature type="domain" description="Nudix hydrolase" evidence="22">
    <location>
        <begin position="37"/>
        <end position="81"/>
    </location>
</feature>
<dbReference type="EC" id="3.6.1.56" evidence="11"/>
<dbReference type="InterPro" id="IPR000086">
    <property type="entry name" value="NUDIX_hydrolase_dom"/>
</dbReference>
<dbReference type="PRINTS" id="PR01403">
    <property type="entry name" value="8OXTPHPHTASE"/>
</dbReference>
<evidence type="ECO:0000256" key="14">
    <source>
        <dbReference type="ARBA" id="ARBA00030634"/>
    </source>
</evidence>